<dbReference type="InterPro" id="IPR036390">
    <property type="entry name" value="WH_DNA-bd_sf"/>
</dbReference>
<dbReference type="Gene3D" id="1.10.10.10">
    <property type="entry name" value="Winged helix-like DNA-binding domain superfamily/Winged helix DNA-binding domain"/>
    <property type="match status" value="1"/>
</dbReference>
<dbReference type="Pfam" id="PF01047">
    <property type="entry name" value="MarR"/>
    <property type="match status" value="1"/>
</dbReference>
<name>A0ABS4T0L5_9PROT</name>
<accession>A0ABS4T0L5</accession>
<reference evidence="2 3" key="1">
    <citation type="submission" date="2021-03" db="EMBL/GenBank/DDBJ databases">
        <title>Genomic Encyclopedia of Type Strains, Phase III (KMG-III): the genomes of soil and plant-associated and newly described type strains.</title>
        <authorList>
            <person name="Whitman W."/>
        </authorList>
    </citation>
    <scope>NUCLEOTIDE SEQUENCE [LARGE SCALE GENOMIC DNA]</scope>
    <source>
        <strain evidence="2 3">IMMIB AFH-6</strain>
    </source>
</reference>
<dbReference type="PANTHER" id="PTHR33164:SF43">
    <property type="entry name" value="HTH-TYPE TRANSCRIPTIONAL REPRESSOR YETL"/>
    <property type="match status" value="1"/>
</dbReference>
<dbReference type="InterPro" id="IPR000835">
    <property type="entry name" value="HTH_MarR-typ"/>
</dbReference>
<evidence type="ECO:0000259" key="1">
    <source>
        <dbReference type="PROSITE" id="PS50995"/>
    </source>
</evidence>
<keyword evidence="3" id="KW-1185">Reference proteome</keyword>
<dbReference type="GO" id="GO:0003677">
    <property type="term" value="F:DNA binding"/>
    <property type="evidence" value="ECO:0007669"/>
    <property type="project" value="UniProtKB-KW"/>
</dbReference>
<dbReference type="SMART" id="SM00347">
    <property type="entry name" value="HTH_MARR"/>
    <property type="match status" value="1"/>
</dbReference>
<dbReference type="Proteomes" id="UP000781958">
    <property type="component" value="Unassembled WGS sequence"/>
</dbReference>
<feature type="domain" description="HTH marR-type" evidence="1">
    <location>
        <begin position="11"/>
        <end position="143"/>
    </location>
</feature>
<dbReference type="InterPro" id="IPR036388">
    <property type="entry name" value="WH-like_DNA-bd_sf"/>
</dbReference>
<keyword evidence="2" id="KW-0238">DNA-binding</keyword>
<proteinExistence type="predicted"/>
<dbReference type="SUPFAM" id="SSF46785">
    <property type="entry name" value="Winged helix' DNA-binding domain"/>
    <property type="match status" value="1"/>
</dbReference>
<evidence type="ECO:0000313" key="3">
    <source>
        <dbReference type="Proteomes" id="UP000781958"/>
    </source>
</evidence>
<organism evidence="2 3">
    <name type="scientific">Azospirillum rugosum</name>
    <dbReference type="NCBI Taxonomy" id="416170"/>
    <lineage>
        <taxon>Bacteria</taxon>
        <taxon>Pseudomonadati</taxon>
        <taxon>Pseudomonadota</taxon>
        <taxon>Alphaproteobacteria</taxon>
        <taxon>Rhodospirillales</taxon>
        <taxon>Azospirillaceae</taxon>
        <taxon>Azospirillum</taxon>
    </lineage>
</organism>
<dbReference type="EMBL" id="JAGINP010000045">
    <property type="protein sequence ID" value="MBP2297190.1"/>
    <property type="molecule type" value="Genomic_DNA"/>
</dbReference>
<dbReference type="PANTHER" id="PTHR33164">
    <property type="entry name" value="TRANSCRIPTIONAL REGULATOR, MARR FAMILY"/>
    <property type="match status" value="1"/>
</dbReference>
<evidence type="ECO:0000313" key="2">
    <source>
        <dbReference type="EMBL" id="MBP2297190.1"/>
    </source>
</evidence>
<gene>
    <name evidence="2" type="ORF">J2851_007009</name>
</gene>
<protein>
    <submittedName>
        <fullName evidence="2">DNA-binding MarR family transcriptional regulator</fullName>
    </submittedName>
</protein>
<dbReference type="InterPro" id="IPR039422">
    <property type="entry name" value="MarR/SlyA-like"/>
</dbReference>
<sequence>MTDGNGVSPLDAHLGYWLRFVSNQVSHAFATKLAARGVTVAEWVVLRDLFERDAMAPSALAERLGMTRGAISKLADRLAAKRLITQAPDPDDRRYQTLALTPAGRALVPELSALADRNDAEFFGHLAPSERAVIEEAMKGIVRRLGLRSIPIE</sequence>
<dbReference type="PRINTS" id="PR00598">
    <property type="entry name" value="HTHMARR"/>
</dbReference>
<dbReference type="RefSeq" id="WP_209773719.1">
    <property type="nucleotide sequence ID" value="NZ_JAGINP010000045.1"/>
</dbReference>
<comment type="caution">
    <text evidence="2">The sequence shown here is derived from an EMBL/GenBank/DDBJ whole genome shotgun (WGS) entry which is preliminary data.</text>
</comment>
<dbReference type="PROSITE" id="PS50995">
    <property type="entry name" value="HTH_MARR_2"/>
    <property type="match status" value="1"/>
</dbReference>